<evidence type="ECO:0000313" key="1">
    <source>
        <dbReference type="EMBL" id="THE09150.1"/>
    </source>
</evidence>
<organism evidence="1 2">
    <name type="scientific">Bacillus timonensis</name>
    <dbReference type="NCBI Taxonomy" id="1033734"/>
    <lineage>
        <taxon>Bacteria</taxon>
        <taxon>Bacillati</taxon>
        <taxon>Bacillota</taxon>
        <taxon>Bacilli</taxon>
        <taxon>Bacillales</taxon>
        <taxon>Bacillaceae</taxon>
        <taxon>Bacillus</taxon>
    </lineage>
</organism>
<keyword evidence="2" id="KW-1185">Reference proteome</keyword>
<gene>
    <name evidence="1" type="ORF">E1I69_23515</name>
</gene>
<dbReference type="EMBL" id="SLUB01000100">
    <property type="protein sequence ID" value="THE09150.1"/>
    <property type="molecule type" value="Genomic_DNA"/>
</dbReference>
<dbReference type="OrthoDB" id="5684515at2"/>
<accession>A0A4S3PIE7</accession>
<reference evidence="1 2" key="1">
    <citation type="journal article" date="2019" name="Indoor Air">
        <title>Impacts of indoor surface finishes on bacterial viability.</title>
        <authorList>
            <person name="Hu J."/>
            <person name="Maamar S.B."/>
            <person name="Glawe A.J."/>
            <person name="Gottel N."/>
            <person name="Gilbert J.A."/>
            <person name="Hartmann E.M."/>
        </authorList>
    </citation>
    <scope>NUCLEOTIDE SEQUENCE [LARGE SCALE GENOMIC DNA]</scope>
    <source>
        <strain evidence="1 2">AF060A6</strain>
    </source>
</reference>
<comment type="caution">
    <text evidence="1">The sequence shown here is derived from an EMBL/GenBank/DDBJ whole genome shotgun (WGS) entry which is preliminary data.</text>
</comment>
<evidence type="ECO:0000313" key="2">
    <source>
        <dbReference type="Proteomes" id="UP000306477"/>
    </source>
</evidence>
<sequence>MNYNGRRFVSIENTANGEVSSKTIFEYKQEGPIISATYSGGEIVKGILIGVIKEDGRLEFRYNHVNNKNEIRGGKCVSTPEILSDGRIRLYENWKWIDAKATDGNSIIEEISI</sequence>
<dbReference type="InterPro" id="IPR058595">
    <property type="entry name" value="Avidin-like"/>
</dbReference>
<proteinExistence type="predicted"/>
<dbReference type="Proteomes" id="UP000306477">
    <property type="component" value="Unassembled WGS sequence"/>
</dbReference>
<name>A0A4S3PIE7_9BACI</name>
<dbReference type="AlphaFoldDB" id="A0A4S3PIE7"/>
<dbReference type="Pfam" id="PF26421">
    <property type="entry name" value="Avidin_like"/>
    <property type="match status" value="1"/>
</dbReference>
<protein>
    <submittedName>
        <fullName evidence="1">N-acetylglutamate synthase</fullName>
    </submittedName>
</protein>